<organism evidence="1">
    <name type="scientific">Manihot esculenta</name>
    <name type="common">Cassava</name>
    <name type="synonym">Jatropha manihot</name>
    <dbReference type="NCBI Taxonomy" id="3983"/>
    <lineage>
        <taxon>Eukaryota</taxon>
        <taxon>Viridiplantae</taxon>
        <taxon>Streptophyta</taxon>
        <taxon>Embryophyta</taxon>
        <taxon>Tracheophyta</taxon>
        <taxon>Spermatophyta</taxon>
        <taxon>Magnoliopsida</taxon>
        <taxon>eudicotyledons</taxon>
        <taxon>Gunneridae</taxon>
        <taxon>Pentapetalae</taxon>
        <taxon>rosids</taxon>
        <taxon>fabids</taxon>
        <taxon>Malpighiales</taxon>
        <taxon>Euphorbiaceae</taxon>
        <taxon>Crotonoideae</taxon>
        <taxon>Manihoteae</taxon>
        <taxon>Manihot</taxon>
    </lineage>
</organism>
<gene>
    <name evidence="1" type="ORF">MANES_16G029600</name>
</gene>
<proteinExistence type="predicted"/>
<evidence type="ECO:0000313" key="1">
    <source>
        <dbReference type="EMBL" id="OAY26212.1"/>
    </source>
</evidence>
<name>A0A2C9U982_MANES</name>
<protein>
    <submittedName>
        <fullName evidence="1">Uncharacterized protein</fullName>
    </submittedName>
</protein>
<sequence length="98" mass="11445">MELARERSRVYCKLRSQHKLNNWQPFPSPNKPCLFFQTPLPLPRPLSLFIGPTRKVFRVCFPKGRNAAEDRDRASYFIAKETKQGECSERAEECAEKT</sequence>
<dbReference type="AlphaFoldDB" id="A0A2C9U982"/>
<accession>A0A2C9U982</accession>
<reference evidence="1" key="1">
    <citation type="submission" date="2016-02" db="EMBL/GenBank/DDBJ databases">
        <title>WGS assembly of Manihot esculenta.</title>
        <authorList>
            <person name="Bredeson J.V."/>
            <person name="Prochnik S.E."/>
            <person name="Lyons J.B."/>
            <person name="Schmutz J."/>
            <person name="Grimwood J."/>
            <person name="Vrebalov J."/>
            <person name="Bart R.S."/>
            <person name="Amuge T."/>
            <person name="Ferguson M.E."/>
            <person name="Green R."/>
            <person name="Putnam N."/>
            <person name="Stites J."/>
            <person name="Rounsley S."/>
            <person name="Rokhsar D.S."/>
        </authorList>
    </citation>
    <scope>NUCLEOTIDE SEQUENCE [LARGE SCALE GENOMIC DNA]</scope>
    <source>
        <tissue evidence="1">Leaf</tissue>
    </source>
</reference>
<dbReference type="EMBL" id="CM004402">
    <property type="protein sequence ID" value="OAY26212.1"/>
    <property type="molecule type" value="Genomic_DNA"/>
</dbReference>